<evidence type="ECO:0000313" key="6">
    <source>
        <dbReference type="Proteomes" id="UP000432350"/>
    </source>
</evidence>
<dbReference type="InterPro" id="IPR000055">
    <property type="entry name" value="Restrct_endonuc_typeI_TRD"/>
</dbReference>
<keyword evidence="2" id="KW-0680">Restriction system</keyword>
<dbReference type="Pfam" id="PF01420">
    <property type="entry name" value="Methylase_S"/>
    <property type="match status" value="1"/>
</dbReference>
<protein>
    <submittedName>
        <fullName evidence="5">Restriction endonuclease subunit S</fullName>
    </submittedName>
</protein>
<dbReference type="Gene3D" id="1.10.287.1120">
    <property type="entry name" value="Bipartite methylase S protein"/>
    <property type="match status" value="1"/>
</dbReference>
<name>A0A654CN80_SPHMU</name>
<dbReference type="Gene3D" id="3.90.220.20">
    <property type="entry name" value="DNA methylase specificity domains"/>
    <property type="match status" value="2"/>
</dbReference>
<dbReference type="GO" id="GO:0009307">
    <property type="term" value="P:DNA restriction-modification system"/>
    <property type="evidence" value="ECO:0007669"/>
    <property type="project" value="UniProtKB-KW"/>
</dbReference>
<dbReference type="RefSeq" id="WP_115049942.1">
    <property type="nucleotide sequence ID" value="NZ_CP068086.1"/>
</dbReference>
<reference evidence="5 6" key="1">
    <citation type="submission" date="2019-10" db="EMBL/GenBank/DDBJ databases">
        <authorList>
            <person name="Karimi E."/>
        </authorList>
    </citation>
    <scope>NUCLEOTIDE SEQUENCE [LARGE SCALE GENOMIC DNA]</scope>
    <source>
        <strain evidence="5">Sphingobacterium sp. 8BC</strain>
    </source>
</reference>
<organism evidence="5 6">
    <name type="scientific">Sphingobacterium multivorum</name>
    <dbReference type="NCBI Taxonomy" id="28454"/>
    <lineage>
        <taxon>Bacteria</taxon>
        <taxon>Pseudomonadati</taxon>
        <taxon>Bacteroidota</taxon>
        <taxon>Sphingobacteriia</taxon>
        <taxon>Sphingobacteriales</taxon>
        <taxon>Sphingobacteriaceae</taxon>
        <taxon>Sphingobacterium</taxon>
    </lineage>
</organism>
<feature type="domain" description="Type I restriction modification DNA specificity" evidence="4">
    <location>
        <begin position="231"/>
        <end position="398"/>
    </location>
</feature>
<dbReference type="GO" id="GO:0004519">
    <property type="term" value="F:endonuclease activity"/>
    <property type="evidence" value="ECO:0007669"/>
    <property type="project" value="UniProtKB-KW"/>
</dbReference>
<dbReference type="PANTHER" id="PTHR43140">
    <property type="entry name" value="TYPE-1 RESTRICTION ENZYME ECOKI SPECIFICITY PROTEIN"/>
    <property type="match status" value="1"/>
</dbReference>
<dbReference type="Proteomes" id="UP000432350">
    <property type="component" value="Unassembled WGS sequence"/>
</dbReference>
<accession>A0A654CN80</accession>
<sequence>MQRYEKYKDSGIDWLGEIPEHWVMRPNKYVFQLVKNQVGKRSIKYDLLSLTLRGIVKRDMENPEGKFPAEFDTYQEVRVNDFVFCLFDVEETPRTVGLSSFDGMITGAYTVMKPTKGIHAPFMYYYYLNADDKKQLKYLYRGLRNTIPKDSFSRLKSIIPPIHEQKAIANYLDDKSEKIGIAINLKEQQIEKLKELRQITIHHAITKGIPHVKGEVVPTKDSGIDWIGEIPKHWEIKRLKYIFSILKRIAGREGYDVLSITQKGIKVKDVKSGEGQLAMDYSKYQLAYKGEFAMNHMDLLTGWVDISEHDGVISPDYRVFTLINNRNFSPYFLFVLQDCYSSKIFYAHGQGVSMLGRWRFPTENFNNFFFPIPPLTEQKAIVAFLQEQTSKIDKAILQKQEQIVKLKEYKQSLINEVVTGKIKVAG</sequence>
<keyword evidence="3" id="KW-0238">DNA-binding</keyword>
<dbReference type="SUPFAM" id="SSF116734">
    <property type="entry name" value="DNA methylase specificity domain"/>
    <property type="match status" value="2"/>
</dbReference>
<dbReference type="InterPro" id="IPR051212">
    <property type="entry name" value="Type-I_RE_S_subunit"/>
</dbReference>
<keyword evidence="5" id="KW-0540">Nuclease</keyword>
<comment type="similarity">
    <text evidence="1">Belongs to the type-I restriction system S methylase family.</text>
</comment>
<evidence type="ECO:0000313" key="5">
    <source>
        <dbReference type="EMBL" id="VXC94884.1"/>
    </source>
</evidence>
<keyword evidence="5" id="KW-0378">Hydrolase</keyword>
<gene>
    <name evidence="5" type="ORF">SPHINGO8BC_51075</name>
</gene>
<evidence type="ECO:0000259" key="4">
    <source>
        <dbReference type="Pfam" id="PF01420"/>
    </source>
</evidence>
<evidence type="ECO:0000256" key="2">
    <source>
        <dbReference type="ARBA" id="ARBA00022747"/>
    </source>
</evidence>
<dbReference type="AlphaFoldDB" id="A0A654CN80"/>
<evidence type="ECO:0000256" key="3">
    <source>
        <dbReference type="ARBA" id="ARBA00023125"/>
    </source>
</evidence>
<keyword evidence="5" id="KW-0255">Endonuclease</keyword>
<proteinExistence type="inferred from homology"/>
<dbReference type="PANTHER" id="PTHR43140:SF1">
    <property type="entry name" value="TYPE I RESTRICTION ENZYME ECOKI SPECIFICITY SUBUNIT"/>
    <property type="match status" value="1"/>
</dbReference>
<evidence type="ECO:0000256" key="1">
    <source>
        <dbReference type="ARBA" id="ARBA00010923"/>
    </source>
</evidence>
<dbReference type="InterPro" id="IPR044946">
    <property type="entry name" value="Restrct_endonuc_typeI_TRD_sf"/>
</dbReference>
<dbReference type="EMBL" id="CABWMV010000024">
    <property type="protein sequence ID" value="VXC94884.1"/>
    <property type="molecule type" value="Genomic_DNA"/>
</dbReference>
<dbReference type="GO" id="GO:0003677">
    <property type="term" value="F:DNA binding"/>
    <property type="evidence" value="ECO:0007669"/>
    <property type="project" value="UniProtKB-KW"/>
</dbReference>